<organism evidence="2 3">
    <name type="scientific">Acidiphilium cryptum (strain JF-5)</name>
    <dbReference type="NCBI Taxonomy" id="349163"/>
    <lineage>
        <taxon>Bacteria</taxon>
        <taxon>Pseudomonadati</taxon>
        <taxon>Pseudomonadota</taxon>
        <taxon>Alphaproteobacteria</taxon>
        <taxon>Acetobacterales</taxon>
        <taxon>Acidocellaceae</taxon>
        <taxon>Acidiphilium</taxon>
    </lineage>
</organism>
<geneLocation type="plasmid" evidence="2 3">
    <name>pACRY05</name>
</geneLocation>
<dbReference type="KEGG" id="acr:Acry_3611"/>
<feature type="region of interest" description="Disordered" evidence="1">
    <location>
        <begin position="76"/>
        <end position="96"/>
    </location>
</feature>
<dbReference type="AlphaFoldDB" id="A5FUC2"/>
<dbReference type="Pfam" id="PF13551">
    <property type="entry name" value="HTH_29"/>
    <property type="match status" value="1"/>
</dbReference>
<evidence type="ECO:0000313" key="2">
    <source>
        <dbReference type="EMBL" id="ABQ29204.1"/>
    </source>
</evidence>
<dbReference type="HOGENOM" id="CLU_056788_3_3_5"/>
<dbReference type="GO" id="GO:0043565">
    <property type="term" value="F:sequence-specific DNA binding"/>
    <property type="evidence" value="ECO:0007669"/>
    <property type="project" value="InterPro"/>
</dbReference>
<dbReference type="EMBL" id="CP000693">
    <property type="protein sequence ID" value="ABQ29204.1"/>
    <property type="molecule type" value="Genomic_DNA"/>
</dbReference>
<dbReference type="InterPro" id="IPR010921">
    <property type="entry name" value="Trp_repressor/repl_initiator"/>
</dbReference>
<keyword evidence="2" id="KW-0614">Plasmid</keyword>
<evidence type="ECO:0000256" key="1">
    <source>
        <dbReference type="SAM" id="MobiDB-lite"/>
    </source>
</evidence>
<dbReference type="Proteomes" id="UP000000245">
    <property type="component" value="Plasmid pACRY05"/>
</dbReference>
<keyword evidence="3" id="KW-1185">Reference proteome</keyword>
<sequence length="96" mass="10646">MFLGRFTMPRAISLRTDFDAATLRRQARRSREAALARRLLALAAIYDGGTRSEAARLGHVTLQIVRDWVIRFNADGPDGLRDRKAPGPTPQLTAVS</sequence>
<protein>
    <submittedName>
        <fullName evidence="2">Uncharacterized protein</fullName>
    </submittedName>
</protein>
<name>A5FUC2_ACICJ</name>
<dbReference type="SUPFAM" id="SSF48295">
    <property type="entry name" value="TrpR-like"/>
    <property type="match status" value="1"/>
</dbReference>
<reference evidence="2 3" key="1">
    <citation type="submission" date="2007-05" db="EMBL/GenBank/DDBJ databases">
        <title>Complete sequence of plasmid5 pACRY05 of Acidiphilium cryptum JF-5.</title>
        <authorList>
            <consortium name="US DOE Joint Genome Institute"/>
            <person name="Copeland A."/>
            <person name="Lucas S."/>
            <person name="Lapidus A."/>
            <person name="Barry K."/>
            <person name="Detter J.C."/>
            <person name="Glavina del Rio T."/>
            <person name="Hammon N."/>
            <person name="Israni S."/>
            <person name="Dalin E."/>
            <person name="Tice H."/>
            <person name="Pitluck S."/>
            <person name="Sims D."/>
            <person name="Brettin T."/>
            <person name="Bruce D."/>
            <person name="Han C."/>
            <person name="Schmutz J."/>
            <person name="Larimer F."/>
            <person name="Land M."/>
            <person name="Hauser L."/>
            <person name="Kyrpides N."/>
            <person name="Kim E."/>
            <person name="Magnuson T."/>
            <person name="Richardson P."/>
        </authorList>
    </citation>
    <scope>NUCLEOTIDE SEQUENCE [LARGE SCALE GENOMIC DNA]</scope>
    <source>
        <strain evidence="3">JF-5</strain>
        <plasmid evidence="3">Plasmid pACRY05</plasmid>
    </source>
</reference>
<accession>A5FUC2</accession>
<gene>
    <name evidence="2" type="ordered locus">Acry_3611</name>
</gene>
<evidence type="ECO:0000313" key="3">
    <source>
        <dbReference type="Proteomes" id="UP000000245"/>
    </source>
</evidence>
<proteinExistence type="predicted"/>